<feature type="compositionally biased region" description="Gly residues" evidence="1">
    <location>
        <begin position="153"/>
        <end position="182"/>
    </location>
</feature>
<dbReference type="InterPro" id="IPR037175">
    <property type="entry name" value="KFase_sf"/>
</dbReference>
<evidence type="ECO:0000313" key="3">
    <source>
        <dbReference type="Proteomes" id="UP001268864"/>
    </source>
</evidence>
<keyword evidence="3" id="KW-1185">Reference proteome</keyword>
<dbReference type="Pfam" id="PF04199">
    <property type="entry name" value="Cyclase"/>
    <property type="match status" value="1"/>
</dbReference>
<dbReference type="InterPro" id="IPR007325">
    <property type="entry name" value="KFase/CYL"/>
</dbReference>
<dbReference type="PANTHER" id="PTHR31118">
    <property type="entry name" value="CYCLASE-LIKE PROTEIN 2"/>
    <property type="match status" value="1"/>
</dbReference>
<comment type="caution">
    <text evidence="2">The sequence shown here is derived from an EMBL/GenBank/DDBJ whole genome shotgun (WGS) entry which is preliminary data.</text>
</comment>
<accession>A0ABU2FMQ4</accession>
<proteinExistence type="predicted"/>
<evidence type="ECO:0000313" key="2">
    <source>
        <dbReference type="EMBL" id="MDS0282042.1"/>
    </source>
</evidence>
<name>A0ABU2FMQ4_9EURY</name>
<evidence type="ECO:0000256" key="1">
    <source>
        <dbReference type="SAM" id="MobiDB-lite"/>
    </source>
</evidence>
<organism evidence="2 3">
    <name type="scientific">Haloarcula onubensis</name>
    <dbReference type="NCBI Taxonomy" id="2950539"/>
    <lineage>
        <taxon>Archaea</taxon>
        <taxon>Methanobacteriati</taxon>
        <taxon>Methanobacteriota</taxon>
        <taxon>Stenosarchaea group</taxon>
        <taxon>Halobacteria</taxon>
        <taxon>Halobacteriales</taxon>
        <taxon>Haloarculaceae</taxon>
        <taxon>Haloarcula</taxon>
    </lineage>
</organism>
<dbReference type="PANTHER" id="PTHR31118:SF32">
    <property type="entry name" value="KYNURENINE FORMAMIDASE"/>
    <property type="match status" value="1"/>
</dbReference>
<protein>
    <submittedName>
        <fullName evidence="2">Cyclase family protein</fullName>
    </submittedName>
</protein>
<dbReference type="Gene3D" id="3.50.30.50">
    <property type="entry name" value="Putative cyclase"/>
    <property type="match status" value="1"/>
</dbReference>
<dbReference type="Proteomes" id="UP001268864">
    <property type="component" value="Unassembled WGS sequence"/>
</dbReference>
<dbReference type="SUPFAM" id="SSF102198">
    <property type="entry name" value="Putative cyclase"/>
    <property type="match status" value="1"/>
</dbReference>
<feature type="region of interest" description="Disordered" evidence="1">
    <location>
        <begin position="151"/>
        <end position="196"/>
    </location>
</feature>
<sequence length="246" mass="25561">MPLADLSHPIESGMPVFPGDPPVSVDAHATIDADGYRVSSLSCGSHTGTHVDAPSHTEPDGPPLDALPVSRFVRDAVRVDLRHLSAREAIRPADLPTVEAGVVVLRTGWDRHWGEPAYLDHPYLTPAAARHCVDHGYDVAIDALNVDPTPIVGTGGSGDPHGTDGAGGSGDPHGTDGAGGSGDPHATDDHPVEGVPAHHELLGNDRLVAENLTNLAAVPERFELTALPLAIADGDGAPMRALARWD</sequence>
<dbReference type="EMBL" id="JAMQOS010000002">
    <property type="protein sequence ID" value="MDS0282042.1"/>
    <property type="molecule type" value="Genomic_DNA"/>
</dbReference>
<reference evidence="2 3" key="1">
    <citation type="submission" date="2022-06" db="EMBL/GenBank/DDBJ databases">
        <title>Halomicroarcula sp. a new haloarchaeum isolate from saline soil.</title>
        <authorList>
            <person name="Strakova D."/>
            <person name="Galisteo C."/>
            <person name="Sanchez-Porro C."/>
            <person name="Ventosa A."/>
        </authorList>
    </citation>
    <scope>NUCLEOTIDE SEQUENCE [LARGE SCALE GENOMIC DNA]</scope>
    <source>
        <strain evidence="2 3">S3CR25-11</strain>
    </source>
</reference>
<feature type="compositionally biased region" description="Basic and acidic residues" evidence="1">
    <location>
        <begin position="185"/>
        <end position="196"/>
    </location>
</feature>
<dbReference type="RefSeq" id="WP_310899875.1">
    <property type="nucleotide sequence ID" value="NZ_JAMQOS010000002.1"/>
</dbReference>
<gene>
    <name evidence="2" type="ORF">NDI86_07885</name>
</gene>